<gene>
    <name evidence="2" type="ORF">HO173_004586</name>
</gene>
<dbReference type="Proteomes" id="UP000578531">
    <property type="component" value="Unassembled WGS sequence"/>
</dbReference>
<evidence type="ECO:0000313" key="2">
    <source>
        <dbReference type="EMBL" id="KAF6237118.1"/>
    </source>
</evidence>
<feature type="region of interest" description="Disordered" evidence="1">
    <location>
        <begin position="49"/>
        <end position="75"/>
    </location>
</feature>
<dbReference type="RefSeq" id="XP_037166446.1">
    <property type="nucleotide sequence ID" value="XM_037306508.1"/>
</dbReference>
<dbReference type="EMBL" id="JACCJC010000015">
    <property type="protein sequence ID" value="KAF6237118.1"/>
    <property type="molecule type" value="Genomic_DNA"/>
</dbReference>
<feature type="compositionally biased region" description="Basic and acidic residues" evidence="1">
    <location>
        <begin position="65"/>
        <end position="75"/>
    </location>
</feature>
<evidence type="ECO:0000313" key="3">
    <source>
        <dbReference type="Proteomes" id="UP000578531"/>
    </source>
</evidence>
<evidence type="ECO:0000256" key="1">
    <source>
        <dbReference type="SAM" id="MobiDB-lite"/>
    </source>
</evidence>
<dbReference type="GeneID" id="59286250"/>
<dbReference type="AlphaFoldDB" id="A0A8H6L659"/>
<accession>A0A8H6L659</accession>
<protein>
    <submittedName>
        <fullName evidence="2">Uncharacterized protein</fullName>
    </submittedName>
</protein>
<keyword evidence="3" id="KW-1185">Reference proteome</keyword>
<name>A0A8H6L659_9LECA</name>
<comment type="caution">
    <text evidence="2">The sequence shown here is derived from an EMBL/GenBank/DDBJ whole genome shotgun (WGS) entry which is preliminary data.</text>
</comment>
<reference evidence="2 3" key="1">
    <citation type="journal article" date="2020" name="Genomics">
        <title>Complete, high-quality genomes from long-read metagenomic sequencing of two wolf lichen thalli reveals enigmatic genome architecture.</title>
        <authorList>
            <person name="McKenzie S.K."/>
            <person name="Walston R.F."/>
            <person name="Allen J.L."/>
        </authorList>
    </citation>
    <scope>NUCLEOTIDE SEQUENCE [LARGE SCALE GENOMIC DNA]</scope>
    <source>
        <strain evidence="2">WasteWater2</strain>
    </source>
</reference>
<organism evidence="2 3">
    <name type="scientific">Letharia columbiana</name>
    <dbReference type="NCBI Taxonomy" id="112416"/>
    <lineage>
        <taxon>Eukaryota</taxon>
        <taxon>Fungi</taxon>
        <taxon>Dikarya</taxon>
        <taxon>Ascomycota</taxon>
        <taxon>Pezizomycotina</taxon>
        <taxon>Lecanoromycetes</taxon>
        <taxon>OSLEUM clade</taxon>
        <taxon>Lecanoromycetidae</taxon>
        <taxon>Lecanorales</taxon>
        <taxon>Lecanorineae</taxon>
        <taxon>Parmeliaceae</taxon>
        <taxon>Letharia</taxon>
    </lineage>
</organism>
<sequence>MPRSPPTSHWLPSTARAVLAYYRIDLSNALGLLDGPSWKHGDVGGCNAVGEDSGSSGARATGQDDMGHDGGKPERIMLSTANGPVACVTGLECSVEYLVILLIATRG</sequence>
<proteinExistence type="predicted"/>